<evidence type="ECO:0000313" key="2">
    <source>
        <dbReference type="Proteomes" id="UP000294564"/>
    </source>
</evidence>
<sequence>MKNIGIWLDKNQAHVVTIENSNETLKTIPSNIEHFNVRGGSGTRLKGGPQDVVQDSKYLEREKHQFKNYFNEIIPEIQDAENILIFGPAEAKIKFKKELEENHKKLDDKVAKVETADSMTNNQVIAWVRDFYK</sequence>
<dbReference type="EMBL" id="SLXM01000004">
    <property type="protein sequence ID" value="TCP25164.1"/>
    <property type="molecule type" value="Genomic_DNA"/>
</dbReference>
<reference evidence="1 2" key="1">
    <citation type="submission" date="2019-03" db="EMBL/GenBank/DDBJ databases">
        <title>Genomic Encyclopedia of Type Strains, Phase IV (KMG-IV): sequencing the most valuable type-strain genomes for metagenomic binning, comparative biology and taxonomic classification.</title>
        <authorList>
            <person name="Goeker M."/>
        </authorList>
    </citation>
    <scope>NUCLEOTIDE SEQUENCE [LARGE SCALE GENOMIC DNA]</scope>
    <source>
        <strain evidence="1 2">DSM 14836</strain>
    </source>
</reference>
<evidence type="ECO:0000313" key="1">
    <source>
        <dbReference type="EMBL" id="TCP25164.1"/>
    </source>
</evidence>
<organism evidence="1 2">
    <name type="scientific">Tenacibaculum skagerrakense</name>
    <dbReference type="NCBI Taxonomy" id="186571"/>
    <lineage>
        <taxon>Bacteria</taxon>
        <taxon>Pseudomonadati</taxon>
        <taxon>Bacteroidota</taxon>
        <taxon>Flavobacteriia</taxon>
        <taxon>Flavobacteriales</taxon>
        <taxon>Flavobacteriaceae</taxon>
        <taxon>Tenacibaculum</taxon>
    </lineage>
</organism>
<evidence type="ECO:0008006" key="3">
    <source>
        <dbReference type="Google" id="ProtNLM"/>
    </source>
</evidence>
<comment type="caution">
    <text evidence="1">The sequence shown here is derived from an EMBL/GenBank/DDBJ whole genome shotgun (WGS) entry which is preliminary data.</text>
</comment>
<dbReference type="SUPFAM" id="SSF53137">
    <property type="entry name" value="Translational machinery components"/>
    <property type="match status" value="1"/>
</dbReference>
<accession>A0A4R2NUH5</accession>
<dbReference type="InterPro" id="IPR042226">
    <property type="entry name" value="eFR1_2_sf"/>
</dbReference>
<protein>
    <recommendedName>
        <fullName evidence="3">Protein required for attachment to host cells</fullName>
    </recommendedName>
</protein>
<dbReference type="AlphaFoldDB" id="A0A4R2NUH5"/>
<dbReference type="RefSeq" id="WP_132794548.1">
    <property type="nucleotide sequence ID" value="NZ_SLXM01000004.1"/>
</dbReference>
<dbReference type="OrthoDB" id="594984at2"/>
<gene>
    <name evidence="1" type="ORF">EV195_104197</name>
</gene>
<name>A0A4R2NUH5_9FLAO</name>
<dbReference type="Proteomes" id="UP000294564">
    <property type="component" value="Unassembled WGS sequence"/>
</dbReference>
<dbReference type="Gene3D" id="3.30.420.60">
    <property type="entry name" value="eRF1 domain 2"/>
    <property type="match status" value="1"/>
</dbReference>
<proteinExistence type="predicted"/>
<keyword evidence="2" id="KW-1185">Reference proteome</keyword>